<dbReference type="EMBL" id="SRRH01000625">
    <property type="protein sequence ID" value="KAG6286547.1"/>
    <property type="molecule type" value="Genomic_DNA"/>
</dbReference>
<dbReference type="InterPro" id="IPR018253">
    <property type="entry name" value="DnaJ_domain_CS"/>
</dbReference>
<evidence type="ECO:0000313" key="3">
    <source>
        <dbReference type="Proteomes" id="UP000707071"/>
    </source>
</evidence>
<dbReference type="PROSITE" id="PS50076">
    <property type="entry name" value="DNAJ_2"/>
    <property type="match status" value="1"/>
</dbReference>
<evidence type="ECO:0000313" key="2">
    <source>
        <dbReference type="EMBL" id="KAG6286547.1"/>
    </source>
</evidence>
<dbReference type="InterPro" id="IPR001623">
    <property type="entry name" value="DnaJ_domain"/>
</dbReference>
<feature type="domain" description="J" evidence="1">
    <location>
        <begin position="85"/>
        <end position="161"/>
    </location>
</feature>
<dbReference type="SUPFAM" id="SSF46565">
    <property type="entry name" value="Chaperone J-domain"/>
    <property type="match status" value="1"/>
</dbReference>
<dbReference type="AlphaFoldDB" id="A0A9P7QC89"/>
<organism evidence="2 3">
    <name type="scientific">Claviceps aff. purpurea</name>
    <dbReference type="NCBI Taxonomy" id="1967640"/>
    <lineage>
        <taxon>Eukaryota</taxon>
        <taxon>Fungi</taxon>
        <taxon>Dikarya</taxon>
        <taxon>Ascomycota</taxon>
        <taxon>Pezizomycotina</taxon>
        <taxon>Sordariomycetes</taxon>
        <taxon>Hypocreomycetidae</taxon>
        <taxon>Hypocreales</taxon>
        <taxon>Clavicipitaceae</taxon>
        <taxon>Claviceps</taxon>
    </lineage>
</organism>
<keyword evidence="3" id="KW-1185">Reference proteome</keyword>
<accession>A0A9P7QC89</accession>
<dbReference type="Pfam" id="PF00226">
    <property type="entry name" value="DnaJ"/>
    <property type="match status" value="1"/>
</dbReference>
<dbReference type="Gene3D" id="1.10.287.110">
    <property type="entry name" value="DnaJ domain"/>
    <property type="match status" value="1"/>
</dbReference>
<name>A0A9P7QC89_9HYPO</name>
<gene>
    <name evidence="2" type="ORF">E4U09_006692</name>
</gene>
<dbReference type="InterPro" id="IPR036869">
    <property type="entry name" value="J_dom_sf"/>
</dbReference>
<dbReference type="InterPro" id="IPR050817">
    <property type="entry name" value="DjlA_DnaK_co-chaperone"/>
</dbReference>
<dbReference type="Proteomes" id="UP000707071">
    <property type="component" value="Unassembled WGS sequence"/>
</dbReference>
<dbReference type="CDD" id="cd06257">
    <property type="entry name" value="DnaJ"/>
    <property type="match status" value="1"/>
</dbReference>
<dbReference type="SMART" id="SM00271">
    <property type="entry name" value="DnaJ"/>
    <property type="match status" value="1"/>
</dbReference>
<comment type="caution">
    <text evidence="2">The sequence shown here is derived from an EMBL/GenBank/DDBJ whole genome shotgun (WGS) entry which is preliminary data.</text>
</comment>
<protein>
    <recommendedName>
        <fullName evidence="1">J domain-containing protein</fullName>
    </recommendedName>
</protein>
<proteinExistence type="predicted"/>
<dbReference type="PANTHER" id="PTHR24074">
    <property type="entry name" value="CO-CHAPERONE PROTEIN DJLA"/>
    <property type="match status" value="1"/>
</dbReference>
<dbReference type="PROSITE" id="PS00636">
    <property type="entry name" value="DNAJ_1"/>
    <property type="match status" value="1"/>
</dbReference>
<evidence type="ECO:0000259" key="1">
    <source>
        <dbReference type="PROSITE" id="PS50076"/>
    </source>
</evidence>
<reference evidence="2 3" key="1">
    <citation type="journal article" date="2020" name="bioRxiv">
        <title>Whole genome comparisons of ergot fungi reveals the divergence and evolution of species within the genus Claviceps are the result of varying mechanisms driving genome evolution and host range expansion.</title>
        <authorList>
            <person name="Wyka S.A."/>
            <person name="Mondo S.J."/>
            <person name="Liu M."/>
            <person name="Dettman J."/>
            <person name="Nalam V."/>
            <person name="Broders K.D."/>
        </authorList>
    </citation>
    <scope>NUCLEOTIDE SEQUENCE [LARGE SCALE GENOMIC DNA]</scope>
    <source>
        <strain evidence="2 3">Clav52</strain>
    </source>
</reference>
<sequence>MALKDSTVTVYTSARFMSRFASLYPSPTHLGFATRNNPLHRISCCSSHHLARYGRSSMRCYATQSSTSSDSSDALPPWPRTAHPTPYEILGIQRGAPYTKRRFYQLVKLYHPDTHDASGSGQSTTTQKLSNDSRLERYRLIVAANDLLSDPDKRRLYDSHGIGWNNDRRPRDYHQADREWKSKPGNASRNATWEDWERWRNEREGKTSSESPMSNGTYATLVVCMCMIGALAHMFSSEEADMMATYSRHRQDGALWDKVRASRAAASEMSRNDRIDNFLRERENSRFEFRAGKLDGPSPSDPNRFE</sequence>